<sequence>MTAAEMSTLVCYLSVIIVDFLPDYDEVWDFYSTLCEIIKISIESIISEDQVNYLKYLIRSHYEMFIRLFKKKLKFYFMVH</sequence>
<accession>E9J7F0</accession>
<dbReference type="AlphaFoldDB" id="E9J7F0"/>
<dbReference type="EMBL" id="GL768491">
    <property type="protein sequence ID" value="EFZ11253.1"/>
    <property type="molecule type" value="Genomic_DNA"/>
</dbReference>
<feature type="non-terminal residue" evidence="1">
    <location>
        <position position="80"/>
    </location>
</feature>
<proteinExistence type="predicted"/>
<name>E9J7F0_SOLIN</name>
<dbReference type="HOGENOM" id="CLU_2592791_0_0_1"/>
<gene>
    <name evidence="1" type="ORF">SINV_00759</name>
</gene>
<organism>
    <name type="scientific">Solenopsis invicta</name>
    <name type="common">Red imported fire ant</name>
    <name type="synonym">Solenopsis wagneri</name>
    <dbReference type="NCBI Taxonomy" id="13686"/>
    <lineage>
        <taxon>Eukaryota</taxon>
        <taxon>Metazoa</taxon>
        <taxon>Ecdysozoa</taxon>
        <taxon>Arthropoda</taxon>
        <taxon>Hexapoda</taxon>
        <taxon>Insecta</taxon>
        <taxon>Pterygota</taxon>
        <taxon>Neoptera</taxon>
        <taxon>Endopterygota</taxon>
        <taxon>Hymenoptera</taxon>
        <taxon>Apocrita</taxon>
        <taxon>Aculeata</taxon>
        <taxon>Formicoidea</taxon>
        <taxon>Formicidae</taxon>
        <taxon>Myrmicinae</taxon>
        <taxon>Solenopsis</taxon>
    </lineage>
</organism>
<evidence type="ECO:0000313" key="1">
    <source>
        <dbReference type="EMBL" id="EFZ11253.1"/>
    </source>
</evidence>
<reference evidence="1" key="1">
    <citation type="journal article" date="2011" name="Proc. Natl. Acad. Sci. U.S.A.">
        <title>The genome of the fire ant Solenopsis invicta.</title>
        <authorList>
            <person name="Wurm Y."/>
            <person name="Wang J."/>
            <person name="Riba-Grognuz O."/>
            <person name="Corona M."/>
            <person name="Nygaard S."/>
            <person name="Hunt B.G."/>
            <person name="Ingram K.K."/>
            <person name="Falquet L."/>
            <person name="Nipitwattanaphon M."/>
            <person name="Gotzek D."/>
            <person name="Dijkstra M.B."/>
            <person name="Oettler J."/>
            <person name="Comtesse F."/>
            <person name="Shih C.J."/>
            <person name="Wu W.J."/>
            <person name="Yang C.C."/>
            <person name="Thomas J."/>
            <person name="Beaudoing E."/>
            <person name="Pradervand S."/>
            <person name="Flegel V."/>
            <person name="Cook E.D."/>
            <person name="Fabbretti R."/>
            <person name="Stockinger H."/>
            <person name="Long L."/>
            <person name="Farmerie W.G."/>
            <person name="Oakey J."/>
            <person name="Boomsma J.J."/>
            <person name="Pamilo P."/>
            <person name="Yi S.V."/>
            <person name="Heinze J."/>
            <person name="Goodisman M.A."/>
            <person name="Farinelli L."/>
            <person name="Harshman K."/>
            <person name="Hulo N."/>
            <person name="Cerutti L."/>
            <person name="Xenarios I."/>
            <person name="Shoemaker D."/>
            <person name="Keller L."/>
        </authorList>
    </citation>
    <scope>NUCLEOTIDE SEQUENCE [LARGE SCALE GENOMIC DNA]</scope>
</reference>
<protein>
    <submittedName>
        <fullName evidence="1">Uncharacterized protein</fullName>
    </submittedName>
</protein>